<keyword evidence="2" id="KW-1185">Reference proteome</keyword>
<accession>A0A835PQ87</accession>
<sequence>MADELCYLLKSIPGEGSSPSVQMSCFESMLGKTEKEVVDGIMTHLHLLAVPSALFRPHSIARHLFDQIAQPPPVPTRKTLLRLFIVVSSSLT</sequence>
<name>A0A835PQ87_VANPL</name>
<dbReference type="EMBL" id="JADCNL010000013">
    <property type="protein sequence ID" value="KAG0455373.1"/>
    <property type="molecule type" value="Genomic_DNA"/>
</dbReference>
<evidence type="ECO:0000313" key="2">
    <source>
        <dbReference type="Proteomes" id="UP000636800"/>
    </source>
</evidence>
<proteinExistence type="predicted"/>
<reference evidence="1 2" key="1">
    <citation type="journal article" date="2020" name="Nat. Food">
        <title>A phased Vanilla planifolia genome enables genetic improvement of flavour and production.</title>
        <authorList>
            <person name="Hasing T."/>
            <person name="Tang H."/>
            <person name="Brym M."/>
            <person name="Khazi F."/>
            <person name="Huang T."/>
            <person name="Chambers A.H."/>
        </authorList>
    </citation>
    <scope>NUCLEOTIDE SEQUENCE [LARGE SCALE GENOMIC DNA]</scope>
    <source>
        <tissue evidence="1">Leaf</tissue>
    </source>
</reference>
<gene>
    <name evidence="1" type="ORF">HPP92_024665</name>
</gene>
<dbReference type="AlphaFoldDB" id="A0A835PQ87"/>
<organism evidence="1 2">
    <name type="scientific">Vanilla planifolia</name>
    <name type="common">Vanilla</name>
    <dbReference type="NCBI Taxonomy" id="51239"/>
    <lineage>
        <taxon>Eukaryota</taxon>
        <taxon>Viridiplantae</taxon>
        <taxon>Streptophyta</taxon>
        <taxon>Embryophyta</taxon>
        <taxon>Tracheophyta</taxon>
        <taxon>Spermatophyta</taxon>
        <taxon>Magnoliopsida</taxon>
        <taxon>Liliopsida</taxon>
        <taxon>Asparagales</taxon>
        <taxon>Orchidaceae</taxon>
        <taxon>Vanilloideae</taxon>
        <taxon>Vanilleae</taxon>
        <taxon>Vanilla</taxon>
    </lineage>
</organism>
<dbReference type="OrthoDB" id="5947505at2759"/>
<protein>
    <submittedName>
        <fullName evidence="1">Uncharacterized protein</fullName>
    </submittedName>
</protein>
<dbReference type="Proteomes" id="UP000636800">
    <property type="component" value="Chromosome 13"/>
</dbReference>
<comment type="caution">
    <text evidence="1">The sequence shown here is derived from an EMBL/GenBank/DDBJ whole genome shotgun (WGS) entry which is preliminary data.</text>
</comment>
<evidence type="ECO:0000313" key="1">
    <source>
        <dbReference type="EMBL" id="KAG0455373.1"/>
    </source>
</evidence>